<reference evidence="2" key="2">
    <citation type="submission" date="2015-03" db="UniProtKB">
        <authorList>
            <consortium name="EnsemblPlants"/>
        </authorList>
    </citation>
    <scope>IDENTIFICATION</scope>
</reference>
<evidence type="ECO:0000256" key="1">
    <source>
        <dbReference type="SAM" id="MobiDB-lite"/>
    </source>
</evidence>
<feature type="compositionally biased region" description="Basic and acidic residues" evidence="1">
    <location>
        <begin position="164"/>
        <end position="178"/>
    </location>
</feature>
<dbReference type="HOGENOM" id="CLU_033858_0_1_1"/>
<sequence length="186" mass="20732">MSFRPVFFSSWFFGQETVPETQYTQKVSGSTSSSAPSAPHVPSPMAHPTMPPPVPPPMAPPMPAEIHPDLMVPPSAPYSQYTVEDIIRLPGREGLPVIDPDRPDGTLWYRRDDEVTEVRNELAATKARMGGVEGFMDVIAATNPEWESMLRNMRQQHPIPGESSDTHNEADVARRSEEFYQAMNDP</sequence>
<dbReference type="Proteomes" id="UP000032141">
    <property type="component" value="Chromosome C1"/>
</dbReference>
<protein>
    <submittedName>
        <fullName evidence="2">Uncharacterized protein</fullName>
    </submittedName>
</protein>
<proteinExistence type="predicted"/>
<dbReference type="AlphaFoldDB" id="A0A0D3AA73"/>
<feature type="region of interest" description="Disordered" evidence="1">
    <location>
        <begin position="23"/>
        <end position="53"/>
    </location>
</feature>
<dbReference type="EnsemblPlants" id="Bo1g090440.1">
    <property type="protein sequence ID" value="Bo1g090440.1"/>
    <property type="gene ID" value="Bo1g090440"/>
</dbReference>
<accession>A0A0D3AA73</accession>
<evidence type="ECO:0000313" key="2">
    <source>
        <dbReference type="EnsemblPlants" id="Bo1g090440.1"/>
    </source>
</evidence>
<keyword evidence="3" id="KW-1185">Reference proteome</keyword>
<evidence type="ECO:0000313" key="3">
    <source>
        <dbReference type="Proteomes" id="UP000032141"/>
    </source>
</evidence>
<name>A0A0D3AA73_BRAOL</name>
<reference evidence="2 3" key="1">
    <citation type="journal article" date="2014" name="Genome Biol.">
        <title>Transcriptome and methylome profiling reveals relics of genome dominance in the mesopolyploid Brassica oleracea.</title>
        <authorList>
            <person name="Parkin I.A."/>
            <person name="Koh C."/>
            <person name="Tang H."/>
            <person name="Robinson S.J."/>
            <person name="Kagale S."/>
            <person name="Clarke W.E."/>
            <person name="Town C.D."/>
            <person name="Nixon J."/>
            <person name="Krishnakumar V."/>
            <person name="Bidwell S.L."/>
            <person name="Denoeud F."/>
            <person name="Belcram H."/>
            <person name="Links M.G."/>
            <person name="Just J."/>
            <person name="Clarke C."/>
            <person name="Bender T."/>
            <person name="Huebert T."/>
            <person name="Mason A.S."/>
            <person name="Pires J.C."/>
            <person name="Barker G."/>
            <person name="Moore J."/>
            <person name="Walley P.G."/>
            <person name="Manoli S."/>
            <person name="Batley J."/>
            <person name="Edwards D."/>
            <person name="Nelson M.N."/>
            <person name="Wang X."/>
            <person name="Paterson A.H."/>
            <person name="King G."/>
            <person name="Bancroft I."/>
            <person name="Chalhoub B."/>
            <person name="Sharpe A.G."/>
        </authorList>
    </citation>
    <scope>NUCLEOTIDE SEQUENCE</scope>
    <source>
        <strain evidence="2 3">cv. TO1000</strain>
    </source>
</reference>
<organism evidence="2 3">
    <name type="scientific">Brassica oleracea var. oleracea</name>
    <dbReference type="NCBI Taxonomy" id="109376"/>
    <lineage>
        <taxon>Eukaryota</taxon>
        <taxon>Viridiplantae</taxon>
        <taxon>Streptophyta</taxon>
        <taxon>Embryophyta</taxon>
        <taxon>Tracheophyta</taxon>
        <taxon>Spermatophyta</taxon>
        <taxon>Magnoliopsida</taxon>
        <taxon>eudicotyledons</taxon>
        <taxon>Gunneridae</taxon>
        <taxon>Pentapetalae</taxon>
        <taxon>rosids</taxon>
        <taxon>malvids</taxon>
        <taxon>Brassicales</taxon>
        <taxon>Brassicaceae</taxon>
        <taxon>Brassiceae</taxon>
        <taxon>Brassica</taxon>
    </lineage>
</organism>
<feature type="compositionally biased region" description="Low complexity" evidence="1">
    <location>
        <begin position="28"/>
        <end position="48"/>
    </location>
</feature>
<feature type="region of interest" description="Disordered" evidence="1">
    <location>
        <begin position="156"/>
        <end position="186"/>
    </location>
</feature>
<dbReference type="Gramene" id="Bo1g090440.1">
    <property type="protein sequence ID" value="Bo1g090440.1"/>
    <property type="gene ID" value="Bo1g090440"/>
</dbReference>